<feature type="region of interest" description="Disordered" evidence="1">
    <location>
        <begin position="68"/>
        <end position="91"/>
    </location>
</feature>
<keyword evidence="2" id="KW-1133">Transmembrane helix</keyword>
<feature type="compositionally biased region" description="Polar residues" evidence="1">
    <location>
        <begin position="71"/>
        <end position="80"/>
    </location>
</feature>
<keyword evidence="4" id="KW-1185">Reference proteome</keyword>
<evidence type="ECO:0000256" key="2">
    <source>
        <dbReference type="SAM" id="Phobius"/>
    </source>
</evidence>
<dbReference type="EMBL" id="FOSL01000014">
    <property type="protein sequence ID" value="SFK84093.1"/>
    <property type="molecule type" value="Genomic_DNA"/>
</dbReference>
<dbReference type="RefSeq" id="WP_149762158.1">
    <property type="nucleotide sequence ID" value="NZ_BSPE01000018.1"/>
</dbReference>
<evidence type="ECO:0000313" key="4">
    <source>
        <dbReference type="Proteomes" id="UP000323300"/>
    </source>
</evidence>
<name>A0A1I4CTJ8_9HYPH</name>
<gene>
    <name evidence="3" type="ORF">SAMN04488498_11476</name>
</gene>
<proteinExistence type="predicted"/>
<sequence length="91" mass="10095">MKQRELIDDRHDSIPSVPAAWDHQFDGAARGRYRDLFQAGHITHLAAAMAVYLVLLAGLLLHGLDAPDPTPTSSLTNTVTVPAMQHRRDRE</sequence>
<dbReference type="Proteomes" id="UP000323300">
    <property type="component" value="Unassembled WGS sequence"/>
</dbReference>
<feature type="transmembrane region" description="Helical" evidence="2">
    <location>
        <begin position="42"/>
        <end position="64"/>
    </location>
</feature>
<protein>
    <submittedName>
        <fullName evidence="3">Uncharacterized protein</fullName>
    </submittedName>
</protein>
<evidence type="ECO:0000256" key="1">
    <source>
        <dbReference type="SAM" id="MobiDB-lite"/>
    </source>
</evidence>
<keyword evidence="2" id="KW-0472">Membrane</keyword>
<keyword evidence="2" id="KW-0812">Transmembrane</keyword>
<reference evidence="3 4" key="1">
    <citation type="submission" date="2016-10" db="EMBL/GenBank/DDBJ databases">
        <authorList>
            <person name="Varghese N."/>
            <person name="Submissions S."/>
        </authorList>
    </citation>
    <scope>NUCLEOTIDE SEQUENCE [LARGE SCALE GENOMIC DNA]</scope>
    <source>
        <strain evidence="3 4">DSM 21822</strain>
    </source>
</reference>
<evidence type="ECO:0000313" key="3">
    <source>
        <dbReference type="EMBL" id="SFK84093.1"/>
    </source>
</evidence>
<accession>A0A1I4CTJ8</accession>
<dbReference type="AlphaFoldDB" id="A0A1I4CTJ8"/>
<organism evidence="3 4">
    <name type="scientific">Neomesorhizobium albiziae</name>
    <dbReference type="NCBI Taxonomy" id="335020"/>
    <lineage>
        <taxon>Bacteria</taxon>
        <taxon>Pseudomonadati</taxon>
        <taxon>Pseudomonadota</taxon>
        <taxon>Alphaproteobacteria</taxon>
        <taxon>Hyphomicrobiales</taxon>
        <taxon>Phyllobacteriaceae</taxon>
        <taxon>Neomesorhizobium</taxon>
    </lineage>
</organism>